<evidence type="ECO:0000313" key="1">
    <source>
        <dbReference type="WBParaSite" id="HNAJ_0001327401-mRNA-1"/>
    </source>
</evidence>
<dbReference type="WBParaSite" id="HNAJ_0001327401-mRNA-1">
    <property type="protein sequence ID" value="HNAJ_0001327401-mRNA-1"/>
    <property type="gene ID" value="HNAJ_0001327401"/>
</dbReference>
<dbReference type="AlphaFoldDB" id="A0A0R3TZH5"/>
<name>A0A0R3TZH5_RODNA</name>
<organism evidence="1">
    <name type="scientific">Rodentolepis nana</name>
    <name type="common">Dwarf tapeworm</name>
    <name type="synonym">Hymenolepis nana</name>
    <dbReference type="NCBI Taxonomy" id="102285"/>
    <lineage>
        <taxon>Eukaryota</taxon>
        <taxon>Metazoa</taxon>
        <taxon>Spiralia</taxon>
        <taxon>Lophotrochozoa</taxon>
        <taxon>Platyhelminthes</taxon>
        <taxon>Cestoda</taxon>
        <taxon>Eucestoda</taxon>
        <taxon>Cyclophyllidea</taxon>
        <taxon>Hymenolepididae</taxon>
        <taxon>Rodentolepis</taxon>
    </lineage>
</organism>
<accession>A0A0R3TZH5</accession>
<protein>
    <submittedName>
        <fullName evidence="1">Nitro_FeMo-Co domain-containing protein</fullName>
    </submittedName>
</protein>
<proteinExistence type="predicted"/>
<sequence>LQKYDIIEFVSDRQGSSVISRFVEKSFIKFAIIGGMRILRDVASSIRTDRRHPLRML</sequence>
<reference evidence="1" key="1">
    <citation type="submission" date="2017-02" db="UniProtKB">
        <authorList>
            <consortium name="WormBaseParasite"/>
        </authorList>
    </citation>
    <scope>IDENTIFICATION</scope>
</reference>